<feature type="region of interest" description="Disordered" evidence="1">
    <location>
        <begin position="171"/>
        <end position="199"/>
    </location>
</feature>
<dbReference type="OrthoDB" id="7203912at2"/>
<reference evidence="3 4" key="1">
    <citation type="submission" date="2017-06" db="EMBL/GenBank/DDBJ databases">
        <title>Celeribacter sp. TSPH2 complete genome sequence.</title>
        <authorList>
            <person name="Woo J.-H."/>
            <person name="Kim H.-S."/>
        </authorList>
    </citation>
    <scope>NUCLEOTIDE SEQUENCE [LARGE SCALE GENOMIC DNA]</scope>
    <source>
        <strain evidence="3 4">TSPH2</strain>
    </source>
</reference>
<evidence type="ECO:0000313" key="4">
    <source>
        <dbReference type="Proteomes" id="UP000217935"/>
    </source>
</evidence>
<keyword evidence="4" id="KW-1185">Reference proteome</keyword>
<dbReference type="CDD" id="cd17470">
    <property type="entry name" value="T3SS_Flik_C"/>
    <property type="match status" value="1"/>
</dbReference>
<feature type="compositionally biased region" description="Polar residues" evidence="1">
    <location>
        <begin position="454"/>
        <end position="485"/>
    </location>
</feature>
<dbReference type="Proteomes" id="UP000217935">
    <property type="component" value="Chromosome"/>
</dbReference>
<evidence type="ECO:0000259" key="2">
    <source>
        <dbReference type="Pfam" id="PF02120"/>
    </source>
</evidence>
<feature type="domain" description="Flagellar hook-length control protein-like C-terminal" evidence="2">
    <location>
        <begin position="600"/>
        <end position="669"/>
    </location>
</feature>
<accession>A0A291GE35</accession>
<feature type="region of interest" description="Disordered" evidence="1">
    <location>
        <begin position="671"/>
        <end position="713"/>
    </location>
</feature>
<sequence>MQEMQFQTFDFVKAAASPEAGRSEKANAFGKTSTFGKVSGETSPDTGDKGMALDKLPSKTAARNATQGDTFASYLRGQSGPTRGLPGDGVPAKDLKVLDVGKAETEGDSAPHISVSGDVADQGNAVMHPGEGALDTASVVAPGVGASRNGFAIQTAIQQILVANGDPEAKALLTGDGTADMSPTDADASQGETPEDVSPETFQISPDAFLNMGVPSETTPLKGQAKEDAGHTTEFSIEADDVPGGVSLGHSETNADQKILSPDERLTAMTRDLGAGDRSGFSDAVREAENSLTAEQSATDAKEIVKDNLKDDQRVVLLQEQVTTMMGVATHMHASQLQEAEDDTASVARLDLPSKMQDVGVSRLFAVAPSGRSNGADATSPMAEAVDLTSRKARVDMSQPDVSASAASVKSFVNSSDATALSLGQFPAVSDGLPAETRPDGRANPLAPGGHSDLSPQQQASGLLANTTVTSVSSERKQAPQTPATEMSGAASLGDREDIIAPKVHRETADALATSTARPQQSSAAPGISLISAEALMSSGPDRDQGLSVEELGPMPHMSSEADAMREQSSATSAMNRVELPTRLASQIADVARQLPDRPVEITLSPEELGKVRLSFHLSENGAMQVVIAAERADTLDLMRRNVESLITEFRDLGYADSGFTFQNFDQGAQQGGSDVFAPPAGSSTTSDMTDPMPSAPPVRLSLGNESGMDLRL</sequence>
<dbReference type="AlphaFoldDB" id="A0A291GE35"/>
<protein>
    <recommendedName>
        <fullName evidence="2">Flagellar hook-length control protein-like C-terminal domain-containing protein</fullName>
    </recommendedName>
</protein>
<feature type="compositionally biased region" description="Polar residues" evidence="1">
    <location>
        <begin position="30"/>
        <end position="45"/>
    </location>
</feature>
<organism evidence="3 4">
    <name type="scientific">Celeribacter ethanolicus</name>
    <dbReference type="NCBI Taxonomy" id="1758178"/>
    <lineage>
        <taxon>Bacteria</taxon>
        <taxon>Pseudomonadati</taxon>
        <taxon>Pseudomonadota</taxon>
        <taxon>Alphaproteobacteria</taxon>
        <taxon>Rhodobacterales</taxon>
        <taxon>Roseobacteraceae</taxon>
        <taxon>Celeribacter</taxon>
    </lineage>
</organism>
<dbReference type="Pfam" id="PF02120">
    <property type="entry name" value="Flg_hook"/>
    <property type="match status" value="1"/>
</dbReference>
<dbReference type="STRING" id="1758178.GCA_001550095_03935"/>
<dbReference type="EMBL" id="CP022196">
    <property type="protein sequence ID" value="ATG48451.1"/>
    <property type="molecule type" value="Genomic_DNA"/>
</dbReference>
<feature type="compositionally biased region" description="Polar residues" evidence="1">
    <location>
        <begin position="61"/>
        <end position="70"/>
    </location>
</feature>
<gene>
    <name evidence="3" type="ORF">CEW89_13280</name>
</gene>
<dbReference type="InterPro" id="IPR038610">
    <property type="entry name" value="FliK-like_C_sf"/>
</dbReference>
<dbReference type="RefSeq" id="WP_096806210.1">
    <property type="nucleotide sequence ID" value="NZ_CP022196.1"/>
</dbReference>
<evidence type="ECO:0000313" key="3">
    <source>
        <dbReference type="EMBL" id="ATG48451.1"/>
    </source>
</evidence>
<evidence type="ECO:0000256" key="1">
    <source>
        <dbReference type="SAM" id="MobiDB-lite"/>
    </source>
</evidence>
<name>A0A291GE35_9RHOB</name>
<dbReference type="KEGG" id="ceh:CEW89_13280"/>
<dbReference type="InterPro" id="IPR021136">
    <property type="entry name" value="Flagellar_hook_control-like_C"/>
</dbReference>
<feature type="region of interest" description="Disordered" evidence="1">
    <location>
        <begin position="15"/>
        <end position="92"/>
    </location>
</feature>
<feature type="region of interest" description="Disordered" evidence="1">
    <location>
        <begin position="430"/>
        <end position="495"/>
    </location>
</feature>
<dbReference type="Gene3D" id="3.30.750.140">
    <property type="match status" value="1"/>
</dbReference>
<proteinExistence type="predicted"/>